<reference evidence="2 3" key="1">
    <citation type="submission" date="2021-01" db="EMBL/GenBank/DDBJ databases">
        <title>Actinoplanes sp. nov. LDG1-01 isolated from lichen.</title>
        <authorList>
            <person name="Saeng-In P."/>
            <person name="Phongsopitanun W."/>
            <person name="Kanchanasin P."/>
            <person name="Yuki M."/>
            <person name="Kudo T."/>
            <person name="Ohkuma M."/>
            <person name="Tanasupawat S."/>
        </authorList>
    </citation>
    <scope>NUCLEOTIDE SEQUENCE [LARGE SCALE GENOMIC DNA]</scope>
    <source>
        <strain evidence="2 3">LDG1-01</strain>
    </source>
</reference>
<comment type="caution">
    <text evidence="2">The sequence shown here is derived from an EMBL/GenBank/DDBJ whole genome shotgun (WGS) entry which is preliminary data.</text>
</comment>
<feature type="region of interest" description="Disordered" evidence="1">
    <location>
        <begin position="126"/>
        <end position="154"/>
    </location>
</feature>
<accession>A0ABS1VYW4</accession>
<keyword evidence="3" id="KW-1185">Reference proteome</keyword>
<feature type="compositionally biased region" description="Polar residues" evidence="1">
    <location>
        <begin position="131"/>
        <end position="146"/>
    </location>
</feature>
<name>A0ABS1VYW4_9ACTN</name>
<proteinExistence type="predicted"/>
<dbReference type="Proteomes" id="UP000598996">
    <property type="component" value="Unassembled WGS sequence"/>
</dbReference>
<evidence type="ECO:0000313" key="3">
    <source>
        <dbReference type="Proteomes" id="UP000598996"/>
    </source>
</evidence>
<evidence type="ECO:0000256" key="1">
    <source>
        <dbReference type="SAM" id="MobiDB-lite"/>
    </source>
</evidence>
<dbReference type="EMBL" id="JAENHO010000012">
    <property type="protein sequence ID" value="MBL7259687.1"/>
    <property type="molecule type" value="Genomic_DNA"/>
</dbReference>
<gene>
    <name evidence="2" type="ORF">JKJ07_35755</name>
</gene>
<sequence>MTAGYHPQTGPPGFLAATADQARVVLAAEGPDATYEAGMDFAGLAGRAMGATPKGDYLAEFPVSLSWVWGSLTDEMDAPGRGSPEQDAAAVRHMRQAATEWLEVVNSPDGAAAYLDRWLYEECGYARPESPSGQADSRSSTASSGVAASPSREP</sequence>
<dbReference type="RefSeq" id="WP_202996396.1">
    <property type="nucleotide sequence ID" value="NZ_JAENHO010000012.1"/>
</dbReference>
<organism evidence="2 3">
    <name type="scientific">Paractinoplanes lichenicola</name>
    <dbReference type="NCBI Taxonomy" id="2802976"/>
    <lineage>
        <taxon>Bacteria</taxon>
        <taxon>Bacillati</taxon>
        <taxon>Actinomycetota</taxon>
        <taxon>Actinomycetes</taxon>
        <taxon>Micromonosporales</taxon>
        <taxon>Micromonosporaceae</taxon>
        <taxon>Paractinoplanes</taxon>
    </lineage>
</organism>
<protein>
    <submittedName>
        <fullName evidence="2">Uncharacterized protein</fullName>
    </submittedName>
</protein>
<evidence type="ECO:0000313" key="2">
    <source>
        <dbReference type="EMBL" id="MBL7259687.1"/>
    </source>
</evidence>